<dbReference type="EMBL" id="CAJHIP010000043">
    <property type="protein sequence ID" value="CAD6494075.1"/>
    <property type="molecule type" value="Genomic_DNA"/>
</dbReference>
<evidence type="ECO:0000313" key="2">
    <source>
        <dbReference type="EMBL" id="CAD6495021.1"/>
    </source>
</evidence>
<dbReference type="InterPro" id="IPR035069">
    <property type="entry name" value="TTHA1013/TTHA0281-like"/>
</dbReference>
<evidence type="ECO:0000313" key="1">
    <source>
        <dbReference type="EMBL" id="CAD6494075.1"/>
    </source>
</evidence>
<reference evidence="2" key="1">
    <citation type="submission" date="2020-10" db="EMBL/GenBank/DDBJ databases">
        <authorList>
            <person name="Hahn C.J."/>
            <person name="Laso-Perez R."/>
            <person name="Vulcano F."/>
            <person name="Vaziourakis K.-M."/>
            <person name="Stokke R."/>
            <person name="Steen I.H."/>
            <person name="Teske A."/>
            <person name="Boetius A."/>
            <person name="Liebeke M."/>
            <person name="Amann R."/>
            <person name="Knittel K."/>
        </authorList>
    </citation>
    <scope>NUCLEOTIDE SEQUENCE</scope>
    <source>
        <strain evidence="2">Gfbio:e3339647-f889-4370-9287-4fb5cb688e4c:AG392D22_GoMArc1</strain>
        <strain evidence="1">Gfbio:e3339647-f889-4370-9287-4fb5cb688e4c:AG394J04_GoMArc1</strain>
    </source>
</reference>
<name>A0A811TGK0_9EURY</name>
<protein>
    <recommendedName>
        <fullName evidence="4">Type II toxin-antitoxin system HicB family antitoxin</fullName>
    </recommendedName>
</protein>
<dbReference type="Gene3D" id="3.30.160.250">
    <property type="match status" value="1"/>
</dbReference>
<dbReference type="AlphaFoldDB" id="A0A811TGK0"/>
<proteinExistence type="predicted"/>
<organism evidence="2 3">
    <name type="scientific">Candidatus Argoarchaeum ethanivorans</name>
    <dbReference type="NCBI Taxonomy" id="2608793"/>
    <lineage>
        <taxon>Archaea</taxon>
        <taxon>Methanobacteriati</taxon>
        <taxon>Methanobacteriota</taxon>
        <taxon>Stenosarchaea group</taxon>
        <taxon>Methanomicrobia</taxon>
        <taxon>Methanosarcinales</taxon>
        <taxon>Methanosarcinales incertae sedis</taxon>
        <taxon>GOM Arc I cluster</taxon>
        <taxon>Candidatus Argoarchaeum</taxon>
    </lineage>
</organism>
<evidence type="ECO:0000313" key="3">
    <source>
        <dbReference type="Proteomes" id="UP000634805"/>
    </source>
</evidence>
<comment type="caution">
    <text evidence="2">The sequence shown here is derived from an EMBL/GenBank/DDBJ whole genome shotgun (WGS) entry which is preliminary data.</text>
</comment>
<sequence length="78" mass="8703">MFKKIEITIELTPDQEVGGYVAYCLELDITTEGETVEEAISMMKEAAEGYIEIIGVNNIPYFKTGKVMVRKLELAANV</sequence>
<accession>A0A811TGK0</accession>
<dbReference type="Proteomes" id="UP000603056">
    <property type="component" value="Unassembled WGS sequence"/>
</dbReference>
<dbReference type="SUPFAM" id="SSF143100">
    <property type="entry name" value="TTHA1013/TTHA0281-like"/>
    <property type="match status" value="1"/>
</dbReference>
<dbReference type="Proteomes" id="UP000634805">
    <property type="component" value="Unassembled WGS sequence"/>
</dbReference>
<evidence type="ECO:0008006" key="4">
    <source>
        <dbReference type="Google" id="ProtNLM"/>
    </source>
</evidence>
<dbReference type="EMBL" id="CAJHIS010000047">
    <property type="protein sequence ID" value="CAD6495021.1"/>
    <property type="molecule type" value="Genomic_DNA"/>
</dbReference>
<gene>
    <name evidence="2" type="ORF">EMLJLAPB_01107</name>
    <name evidence="1" type="ORF">FFODKBPE_00625</name>
</gene>